<evidence type="ECO:0000259" key="2">
    <source>
        <dbReference type="Pfam" id="PF05368"/>
    </source>
</evidence>
<dbReference type="PANTHER" id="PTHR47378">
    <property type="entry name" value="DIVINYL CHLOROPHYLLIDE A 8-VINYL-REDUCTASE, CHLOROPLASTIC"/>
    <property type="match status" value="1"/>
</dbReference>
<dbReference type="InterPro" id="IPR044201">
    <property type="entry name" value="DVR-like"/>
</dbReference>
<dbReference type="AlphaFoldDB" id="A0A9N8HKL3"/>
<feature type="domain" description="NmrA-like" evidence="2">
    <location>
        <begin position="10"/>
        <end position="126"/>
    </location>
</feature>
<dbReference type="SUPFAM" id="SSF51735">
    <property type="entry name" value="NAD(P)-binding Rossmann-fold domains"/>
    <property type="match status" value="1"/>
</dbReference>
<dbReference type="CDD" id="cd05243">
    <property type="entry name" value="SDR_a5"/>
    <property type="match status" value="1"/>
</dbReference>
<evidence type="ECO:0000313" key="3">
    <source>
        <dbReference type="EMBL" id="CAB9518663.1"/>
    </source>
</evidence>
<dbReference type="OrthoDB" id="419598at2759"/>
<reference evidence="3" key="1">
    <citation type="submission" date="2020-06" db="EMBL/GenBank/DDBJ databases">
        <authorList>
            <consortium name="Plant Systems Biology data submission"/>
        </authorList>
    </citation>
    <scope>NUCLEOTIDE SEQUENCE</scope>
    <source>
        <strain evidence="3">D6</strain>
    </source>
</reference>
<keyword evidence="4" id="KW-1185">Reference proteome</keyword>
<dbReference type="PANTHER" id="PTHR47378:SF1">
    <property type="entry name" value="DIVINYL CHLOROPHYLLIDE A 8-VINYL-REDUCTASE, CHLOROPLASTIC"/>
    <property type="match status" value="1"/>
</dbReference>
<dbReference type="Proteomes" id="UP001153069">
    <property type="component" value="Unassembled WGS sequence"/>
</dbReference>
<proteinExistence type="predicted"/>
<keyword evidence="1" id="KW-0560">Oxidoreductase</keyword>
<dbReference type="GO" id="GO:0016491">
    <property type="term" value="F:oxidoreductase activity"/>
    <property type="evidence" value="ECO:0007669"/>
    <property type="project" value="UniProtKB-KW"/>
</dbReference>
<sequence length="308" mass="34138">MSSPTRSNSNKTVVIAGSTGYLGRFLVSEYHERGWKVKALVRNKSKASGTFPEGVELIEAHVTKPETLKGIIDDRVDLVLSSVGITRQRDGLTYRDVDYQANKNLLEETIQAKVPQFAYIHVLQGESMAHLTAIQAKVDFVKDLEKAVQAGQLQHSTVIAPCGFFSDMKDFLDMAKSGRAYLFGDGRHTINPIHGADLAKATVDAIDAKRQRLDVGGPDVFTQTELAELAFTALQKPAKISYLWDSIRTGLIKLLPWCSPLTVWGPAQFFLTAMGQDMVGECHGQHHLRDHFAQVVKEEQEQQKKTSS</sequence>
<protein>
    <submittedName>
        <fullName evidence="3">Divinyl chlorophyllide a 8-vinyl-reductase, chloroplastic</fullName>
    </submittedName>
</protein>
<evidence type="ECO:0000256" key="1">
    <source>
        <dbReference type="ARBA" id="ARBA00023002"/>
    </source>
</evidence>
<name>A0A9N8HKL3_9STRA</name>
<evidence type="ECO:0000313" key="4">
    <source>
        <dbReference type="Proteomes" id="UP001153069"/>
    </source>
</evidence>
<comment type="caution">
    <text evidence="3">The sequence shown here is derived from an EMBL/GenBank/DDBJ whole genome shotgun (WGS) entry which is preliminary data.</text>
</comment>
<dbReference type="InterPro" id="IPR036291">
    <property type="entry name" value="NAD(P)-bd_dom_sf"/>
</dbReference>
<dbReference type="Pfam" id="PF05368">
    <property type="entry name" value="NmrA"/>
    <property type="match status" value="1"/>
</dbReference>
<accession>A0A9N8HKL3</accession>
<organism evidence="3 4">
    <name type="scientific">Seminavis robusta</name>
    <dbReference type="NCBI Taxonomy" id="568900"/>
    <lineage>
        <taxon>Eukaryota</taxon>
        <taxon>Sar</taxon>
        <taxon>Stramenopiles</taxon>
        <taxon>Ochrophyta</taxon>
        <taxon>Bacillariophyta</taxon>
        <taxon>Bacillariophyceae</taxon>
        <taxon>Bacillariophycidae</taxon>
        <taxon>Naviculales</taxon>
        <taxon>Naviculaceae</taxon>
        <taxon>Seminavis</taxon>
    </lineage>
</organism>
<gene>
    <name evidence="3" type="ORF">SEMRO_952_G224100.1</name>
</gene>
<dbReference type="InterPro" id="IPR008030">
    <property type="entry name" value="NmrA-like"/>
</dbReference>
<dbReference type="Gene3D" id="3.40.50.720">
    <property type="entry name" value="NAD(P)-binding Rossmann-like Domain"/>
    <property type="match status" value="1"/>
</dbReference>
<dbReference type="EMBL" id="CAICTM010000950">
    <property type="protein sequence ID" value="CAB9518663.1"/>
    <property type="molecule type" value="Genomic_DNA"/>
</dbReference>